<keyword evidence="5" id="KW-1185">Reference proteome</keyword>
<dbReference type="Proteomes" id="UP000799441">
    <property type="component" value="Unassembled WGS sequence"/>
</dbReference>
<protein>
    <submittedName>
        <fullName evidence="4">Uncharacterized protein</fullName>
    </submittedName>
</protein>
<comment type="caution">
    <text evidence="4">The sequence shown here is derived from an EMBL/GenBank/DDBJ whole genome shotgun (WGS) entry which is preliminary data.</text>
</comment>
<proteinExistence type="predicted"/>
<evidence type="ECO:0000313" key="4">
    <source>
        <dbReference type="EMBL" id="KAF2725244.1"/>
    </source>
</evidence>
<feature type="region of interest" description="Disordered" evidence="2">
    <location>
        <begin position="52"/>
        <end position="77"/>
    </location>
</feature>
<dbReference type="AlphaFoldDB" id="A0A9P4QF21"/>
<dbReference type="EMBL" id="MU003768">
    <property type="protein sequence ID" value="KAF2725244.1"/>
    <property type="molecule type" value="Genomic_DNA"/>
</dbReference>
<gene>
    <name evidence="4" type="ORF">K431DRAFT_281193</name>
</gene>
<organism evidence="4 5">
    <name type="scientific">Polychaeton citri CBS 116435</name>
    <dbReference type="NCBI Taxonomy" id="1314669"/>
    <lineage>
        <taxon>Eukaryota</taxon>
        <taxon>Fungi</taxon>
        <taxon>Dikarya</taxon>
        <taxon>Ascomycota</taxon>
        <taxon>Pezizomycotina</taxon>
        <taxon>Dothideomycetes</taxon>
        <taxon>Dothideomycetidae</taxon>
        <taxon>Capnodiales</taxon>
        <taxon>Capnodiaceae</taxon>
        <taxon>Polychaeton</taxon>
    </lineage>
</organism>
<feature type="transmembrane region" description="Helical" evidence="3">
    <location>
        <begin position="421"/>
        <end position="442"/>
    </location>
</feature>
<feature type="region of interest" description="Disordered" evidence="2">
    <location>
        <begin position="219"/>
        <end position="332"/>
    </location>
</feature>
<feature type="coiled-coil region" evidence="1">
    <location>
        <begin position="152"/>
        <end position="200"/>
    </location>
</feature>
<reference evidence="4" key="1">
    <citation type="journal article" date="2020" name="Stud. Mycol.">
        <title>101 Dothideomycetes genomes: a test case for predicting lifestyles and emergence of pathogens.</title>
        <authorList>
            <person name="Haridas S."/>
            <person name="Albert R."/>
            <person name="Binder M."/>
            <person name="Bloem J."/>
            <person name="Labutti K."/>
            <person name="Salamov A."/>
            <person name="Andreopoulos B."/>
            <person name="Baker S."/>
            <person name="Barry K."/>
            <person name="Bills G."/>
            <person name="Bluhm B."/>
            <person name="Cannon C."/>
            <person name="Castanera R."/>
            <person name="Culley D."/>
            <person name="Daum C."/>
            <person name="Ezra D."/>
            <person name="Gonzalez J."/>
            <person name="Henrissat B."/>
            <person name="Kuo A."/>
            <person name="Liang C."/>
            <person name="Lipzen A."/>
            <person name="Lutzoni F."/>
            <person name="Magnuson J."/>
            <person name="Mondo S."/>
            <person name="Nolan M."/>
            <person name="Ohm R."/>
            <person name="Pangilinan J."/>
            <person name="Park H.-J."/>
            <person name="Ramirez L."/>
            <person name="Alfaro M."/>
            <person name="Sun H."/>
            <person name="Tritt A."/>
            <person name="Yoshinaga Y."/>
            <person name="Zwiers L.-H."/>
            <person name="Turgeon B."/>
            <person name="Goodwin S."/>
            <person name="Spatafora J."/>
            <person name="Crous P."/>
            <person name="Grigoriev I."/>
        </authorList>
    </citation>
    <scope>NUCLEOTIDE SEQUENCE</scope>
    <source>
        <strain evidence="4">CBS 116435</strain>
    </source>
</reference>
<feature type="compositionally biased region" description="Basic and acidic residues" evidence="2">
    <location>
        <begin position="264"/>
        <end position="273"/>
    </location>
</feature>
<keyword evidence="3" id="KW-1133">Transmembrane helix</keyword>
<accession>A0A9P4QF21</accession>
<evidence type="ECO:0000313" key="5">
    <source>
        <dbReference type="Proteomes" id="UP000799441"/>
    </source>
</evidence>
<feature type="compositionally biased region" description="Basic and acidic residues" evidence="2">
    <location>
        <begin position="318"/>
        <end position="332"/>
    </location>
</feature>
<evidence type="ECO:0000256" key="3">
    <source>
        <dbReference type="SAM" id="Phobius"/>
    </source>
</evidence>
<feature type="compositionally biased region" description="Polar residues" evidence="2">
    <location>
        <begin position="304"/>
        <end position="315"/>
    </location>
</feature>
<keyword evidence="1" id="KW-0175">Coiled coil</keyword>
<evidence type="ECO:0000256" key="1">
    <source>
        <dbReference type="SAM" id="Coils"/>
    </source>
</evidence>
<sequence length="491" mass="55918">MAVTESRLALDAKESNSRANDLYERNVRLQEERDDFEKKLAEANTELRLETDRRKQLDKAQNIEKREHEQTSRKLNETNEDLQRLLIEKAGNEKELRTLRANLEDAQKDLETSKQAIESLRKASKANEDAYKGRTSMLEAVVKDRDRHRHIAEEEESRRLELMEQIERLFGKNGFEKKPSELLEAAYKDLDEYKQKLKAQPSHDSLPALNYDHTMRGRQTSLGDELGADFGSDISDSESEVENGELTLKADSFHLPNGENSNNGHDERAELPKHHLPKVPVPSTHILSTKRTSRDDDRMESGVLESQSQLDSDPTPQAEKEIMPKTDEPEERDWKAIPELGIDDMQKDEAKEIFAPKFEASPKPKLKLRLRSGKRWVSFAEQSAGQMQPSQPDHQQELALAKVDSPAFLELLKALPIPTKLLILSVISMSIVLFLMEWCAVYGERKLWLAANGATRVHVLSIMNGGGGFSWADMFTFGIESMFGLKRGYLV</sequence>
<keyword evidence="3" id="KW-0812">Transmembrane</keyword>
<name>A0A9P4QF21_9PEZI</name>
<keyword evidence="3" id="KW-0472">Membrane</keyword>
<evidence type="ECO:0000256" key="2">
    <source>
        <dbReference type="SAM" id="MobiDB-lite"/>
    </source>
</evidence>